<gene>
    <name evidence="2" type="ORF">BHF71_06220</name>
</gene>
<dbReference type="Pfam" id="PF04020">
    <property type="entry name" value="Phage_holin_4_2"/>
    <property type="match status" value="1"/>
</dbReference>
<dbReference type="RefSeq" id="WP_069656012.1">
    <property type="nucleotide sequence ID" value="NZ_MIJF01000007.1"/>
</dbReference>
<evidence type="ECO:0000256" key="1">
    <source>
        <dbReference type="SAM" id="Phobius"/>
    </source>
</evidence>
<dbReference type="OrthoDB" id="7205479at2"/>
<evidence type="ECO:0000313" key="2">
    <source>
        <dbReference type="EMBL" id="OEG00118.1"/>
    </source>
</evidence>
<dbReference type="STRING" id="337097.BHF71_06220"/>
<dbReference type="Proteomes" id="UP000243739">
    <property type="component" value="Unassembled WGS sequence"/>
</dbReference>
<protein>
    <recommendedName>
        <fullName evidence="4">Phage holin family protein</fullName>
    </recommendedName>
</protein>
<accession>A0A1D2YWS3</accession>
<comment type="caution">
    <text evidence="2">The sequence shown here is derived from an EMBL/GenBank/DDBJ whole genome shotgun (WGS) entry which is preliminary data.</text>
</comment>
<feature type="transmembrane region" description="Helical" evidence="1">
    <location>
        <begin position="7"/>
        <end position="26"/>
    </location>
</feature>
<dbReference type="EMBL" id="MIJF01000007">
    <property type="protein sequence ID" value="OEG00118.1"/>
    <property type="molecule type" value="Genomic_DNA"/>
</dbReference>
<dbReference type="PANTHER" id="PTHR37309">
    <property type="entry name" value="SLR0284 PROTEIN"/>
    <property type="match status" value="1"/>
</dbReference>
<keyword evidence="1" id="KW-1133">Transmembrane helix</keyword>
<dbReference type="AlphaFoldDB" id="A0A1D2YWS3"/>
<keyword evidence="1" id="KW-0472">Membrane</keyword>
<reference evidence="2 3" key="1">
    <citation type="submission" date="2016-09" db="EMBL/GenBank/DDBJ databases">
        <title>Draft genome sequence for the type strain of Vulcanibacillus modesticaldus BR, a strictly anaerobic, moderately thermophilic, and nitrate-reducing bacterium from deep sea-hydrothermal vents of the Mid-Atlantic Ridge.</title>
        <authorList>
            <person name="Abin C.A."/>
            <person name="Hollibaugh J.T."/>
        </authorList>
    </citation>
    <scope>NUCLEOTIDE SEQUENCE [LARGE SCALE GENOMIC DNA]</scope>
    <source>
        <strain evidence="2 3">BR</strain>
    </source>
</reference>
<keyword evidence="3" id="KW-1185">Reference proteome</keyword>
<name>A0A1D2YWS3_9BACI</name>
<keyword evidence="1" id="KW-0812">Transmembrane</keyword>
<sequence>MNWIIKIILNGFALIVADLFVAGFQIRGIKASLIAALILGIINTIIRPILVLFTLPITIFSLGLFILVINAITFALTAWIVDGFVVYSFSGAFWGAIMTTIISWLLNSLAKD</sequence>
<organism evidence="2 3">
    <name type="scientific">Vulcanibacillus modesticaldus</name>
    <dbReference type="NCBI Taxonomy" id="337097"/>
    <lineage>
        <taxon>Bacteria</taxon>
        <taxon>Bacillati</taxon>
        <taxon>Bacillota</taxon>
        <taxon>Bacilli</taxon>
        <taxon>Bacillales</taxon>
        <taxon>Bacillaceae</taxon>
        <taxon>Vulcanibacillus</taxon>
    </lineage>
</organism>
<feature type="transmembrane region" description="Helical" evidence="1">
    <location>
        <begin position="87"/>
        <end position="106"/>
    </location>
</feature>
<proteinExistence type="predicted"/>
<evidence type="ECO:0000313" key="3">
    <source>
        <dbReference type="Proteomes" id="UP000243739"/>
    </source>
</evidence>
<dbReference type="PANTHER" id="PTHR37309:SF1">
    <property type="entry name" value="SLR0284 PROTEIN"/>
    <property type="match status" value="1"/>
</dbReference>
<feature type="transmembrane region" description="Helical" evidence="1">
    <location>
        <begin position="32"/>
        <end position="55"/>
    </location>
</feature>
<feature type="transmembrane region" description="Helical" evidence="1">
    <location>
        <begin position="62"/>
        <end position="81"/>
    </location>
</feature>
<dbReference type="InterPro" id="IPR007165">
    <property type="entry name" value="Phage_holin_4_2"/>
</dbReference>
<evidence type="ECO:0008006" key="4">
    <source>
        <dbReference type="Google" id="ProtNLM"/>
    </source>
</evidence>